<dbReference type="AlphaFoldDB" id="A0AA35MG84"/>
<proteinExistence type="predicted"/>
<name>A0AA35MG84_9HYPO</name>
<evidence type="ECO:0000313" key="3">
    <source>
        <dbReference type="EMBL" id="CAI6096403.1"/>
    </source>
</evidence>
<feature type="transmembrane region" description="Helical" evidence="2">
    <location>
        <begin position="157"/>
        <end position="175"/>
    </location>
</feature>
<keyword evidence="2" id="KW-0472">Membrane</keyword>
<gene>
    <name evidence="3" type="ORF">CCHLO57077_00009074</name>
</gene>
<reference evidence="3" key="1">
    <citation type="submission" date="2023-01" db="EMBL/GenBank/DDBJ databases">
        <authorList>
            <person name="Piombo E."/>
        </authorList>
    </citation>
    <scope>NUCLEOTIDE SEQUENCE</scope>
</reference>
<keyword evidence="2" id="KW-1133">Transmembrane helix</keyword>
<keyword evidence="2" id="KW-0812">Transmembrane</keyword>
<evidence type="ECO:0000256" key="1">
    <source>
        <dbReference type="SAM" id="MobiDB-lite"/>
    </source>
</evidence>
<sequence length="194" mass="21101">MPGNHENLVSGADEWADQDRRQKAPLSSYDATCSYLVLTRPDHRRGSVAARARGSVGAVELQPVSPSATFANTSVSALSVLRLLGSANGCCRFGHPQRSARKVKTVGMANRNELRLRAAKPTLGQCWKNHVMVHQDEDEDPQLGFVTSSKKYLKAELIGVWILFYCGALWGAGALSTNQPPLHPKNRGTKQPPA</sequence>
<accession>A0AA35MG84</accession>
<feature type="region of interest" description="Disordered" evidence="1">
    <location>
        <begin position="1"/>
        <end position="23"/>
    </location>
</feature>
<dbReference type="Proteomes" id="UP001160390">
    <property type="component" value="Unassembled WGS sequence"/>
</dbReference>
<organism evidence="3 4">
    <name type="scientific">Clonostachys chloroleuca</name>
    <dbReference type="NCBI Taxonomy" id="1926264"/>
    <lineage>
        <taxon>Eukaryota</taxon>
        <taxon>Fungi</taxon>
        <taxon>Dikarya</taxon>
        <taxon>Ascomycota</taxon>
        <taxon>Pezizomycotina</taxon>
        <taxon>Sordariomycetes</taxon>
        <taxon>Hypocreomycetidae</taxon>
        <taxon>Hypocreales</taxon>
        <taxon>Bionectriaceae</taxon>
        <taxon>Clonostachys</taxon>
    </lineage>
</organism>
<evidence type="ECO:0000313" key="4">
    <source>
        <dbReference type="Proteomes" id="UP001160390"/>
    </source>
</evidence>
<dbReference type="EMBL" id="CABFNP030001282">
    <property type="protein sequence ID" value="CAI6096403.1"/>
    <property type="molecule type" value="Genomic_DNA"/>
</dbReference>
<keyword evidence="4" id="KW-1185">Reference proteome</keyword>
<protein>
    <submittedName>
        <fullName evidence="3">Uncharacterized protein</fullName>
    </submittedName>
</protein>
<comment type="caution">
    <text evidence="3">The sequence shown here is derived from an EMBL/GenBank/DDBJ whole genome shotgun (WGS) entry which is preliminary data.</text>
</comment>
<evidence type="ECO:0000256" key="2">
    <source>
        <dbReference type="SAM" id="Phobius"/>
    </source>
</evidence>